<name>A0A7D9L336_PARCT</name>
<gene>
    <name evidence="1" type="ORF">PACLA_8A057581</name>
</gene>
<evidence type="ECO:0000313" key="2">
    <source>
        <dbReference type="Proteomes" id="UP001152795"/>
    </source>
</evidence>
<dbReference type="AlphaFoldDB" id="A0A7D9L336"/>
<keyword evidence="2" id="KW-1185">Reference proteome</keyword>
<proteinExistence type="predicted"/>
<sequence length="99" mass="11542">KVSELLKIFPQQEQVYLAEEAVISILNEQCDQPELKTFTSTLDQEMGENPKDAIIRFRQCTIEKTLMRQPIFVNRSSDTIIKEVLKLFKPDSIDIRKKT</sequence>
<comment type="caution">
    <text evidence="1">The sequence shown here is derived from an EMBL/GenBank/DDBJ whole genome shotgun (WGS) entry which is preliminary data.</text>
</comment>
<accession>A0A7D9L336</accession>
<dbReference type="EMBL" id="CACRXK020013064">
    <property type="protein sequence ID" value="CAB4024490.1"/>
    <property type="molecule type" value="Genomic_DNA"/>
</dbReference>
<dbReference type="Proteomes" id="UP001152795">
    <property type="component" value="Unassembled WGS sequence"/>
</dbReference>
<reference evidence="1" key="1">
    <citation type="submission" date="2020-04" db="EMBL/GenBank/DDBJ databases">
        <authorList>
            <person name="Alioto T."/>
            <person name="Alioto T."/>
            <person name="Gomez Garrido J."/>
        </authorList>
    </citation>
    <scope>NUCLEOTIDE SEQUENCE</scope>
    <source>
        <strain evidence="1">A484AB</strain>
    </source>
</reference>
<protein>
    <submittedName>
        <fullName evidence="1">Uncharacterized protein</fullName>
    </submittedName>
</protein>
<organism evidence="1 2">
    <name type="scientific">Paramuricea clavata</name>
    <name type="common">Red gorgonian</name>
    <name type="synonym">Violescent sea-whip</name>
    <dbReference type="NCBI Taxonomy" id="317549"/>
    <lineage>
        <taxon>Eukaryota</taxon>
        <taxon>Metazoa</taxon>
        <taxon>Cnidaria</taxon>
        <taxon>Anthozoa</taxon>
        <taxon>Octocorallia</taxon>
        <taxon>Malacalcyonacea</taxon>
        <taxon>Plexauridae</taxon>
        <taxon>Paramuricea</taxon>
    </lineage>
</organism>
<feature type="non-terminal residue" evidence="1">
    <location>
        <position position="1"/>
    </location>
</feature>
<evidence type="ECO:0000313" key="1">
    <source>
        <dbReference type="EMBL" id="CAB4024490.1"/>
    </source>
</evidence>